<dbReference type="PANTHER" id="PTHR48111">
    <property type="entry name" value="REGULATOR OF RPOS"/>
    <property type="match status" value="1"/>
</dbReference>
<evidence type="ECO:0000256" key="5">
    <source>
        <dbReference type="PROSITE-ProRule" id="PRU01091"/>
    </source>
</evidence>
<evidence type="ECO:0000256" key="2">
    <source>
        <dbReference type="ARBA" id="ARBA00023012"/>
    </source>
</evidence>
<keyword evidence="9" id="KW-1185">Reference proteome</keyword>
<dbReference type="Gene3D" id="1.10.10.10">
    <property type="entry name" value="Winged helix-like DNA-binding domain superfamily/Winged helix DNA-binding domain"/>
    <property type="match status" value="1"/>
</dbReference>
<dbReference type="CDD" id="cd17574">
    <property type="entry name" value="REC_OmpR"/>
    <property type="match status" value="1"/>
</dbReference>
<keyword evidence="2" id="KW-0902">Two-component regulatory system</keyword>
<dbReference type="GO" id="GO:0000156">
    <property type="term" value="F:phosphorelay response regulator activity"/>
    <property type="evidence" value="ECO:0007669"/>
    <property type="project" value="TreeGrafter"/>
</dbReference>
<feature type="modified residue" description="4-aspartylphosphate" evidence="4">
    <location>
        <position position="51"/>
    </location>
</feature>
<dbReference type="SMART" id="SM00448">
    <property type="entry name" value="REC"/>
    <property type="match status" value="1"/>
</dbReference>
<dbReference type="InterPro" id="IPR001867">
    <property type="entry name" value="OmpR/PhoB-type_DNA-bd"/>
</dbReference>
<dbReference type="SMART" id="SM00862">
    <property type="entry name" value="Trans_reg_C"/>
    <property type="match status" value="1"/>
</dbReference>
<sequence length="227" mass="25483">MKLAVVDDNADDAAYVGEMLRSADHHVETFVSVEEFRRRVRRHTFDLAIFDWNMPEMSGLELVAWLRETGAPTLPVIMATARFQTQDIATALEAGADDYMTKPLERELLLARIKAVAGRTIARLENETITLNEVMLQGASGQAWLSGDEVSLTAKEFQLAAMLLTNLGRPLSRTYLLETTWGKSPNVFTRTLDAHISKVRTKLDLRPQRGFALTTINGFGYRLELVE</sequence>
<proteinExistence type="predicted"/>
<dbReference type="Proteomes" id="UP000286100">
    <property type="component" value="Unassembled WGS sequence"/>
</dbReference>
<gene>
    <name evidence="8" type="ORF">D3876_08230</name>
</gene>
<accession>A0A418WJN3</accession>
<dbReference type="GO" id="GO:0006355">
    <property type="term" value="P:regulation of DNA-templated transcription"/>
    <property type="evidence" value="ECO:0007669"/>
    <property type="project" value="InterPro"/>
</dbReference>
<evidence type="ECO:0000256" key="1">
    <source>
        <dbReference type="ARBA" id="ARBA00022553"/>
    </source>
</evidence>
<dbReference type="Gene3D" id="3.40.50.2300">
    <property type="match status" value="1"/>
</dbReference>
<feature type="domain" description="OmpR/PhoB-type" evidence="7">
    <location>
        <begin position="126"/>
        <end position="225"/>
    </location>
</feature>
<feature type="DNA-binding region" description="OmpR/PhoB-type" evidence="5">
    <location>
        <begin position="126"/>
        <end position="225"/>
    </location>
</feature>
<feature type="domain" description="Response regulatory" evidence="6">
    <location>
        <begin position="2"/>
        <end position="117"/>
    </location>
</feature>
<dbReference type="InterPro" id="IPR001789">
    <property type="entry name" value="Sig_transdc_resp-reg_receiver"/>
</dbReference>
<dbReference type="PROSITE" id="PS50110">
    <property type="entry name" value="RESPONSE_REGULATORY"/>
    <property type="match status" value="1"/>
</dbReference>
<comment type="caution">
    <text evidence="8">The sequence shown here is derived from an EMBL/GenBank/DDBJ whole genome shotgun (WGS) entry which is preliminary data.</text>
</comment>
<dbReference type="GO" id="GO:0005829">
    <property type="term" value="C:cytosol"/>
    <property type="evidence" value="ECO:0007669"/>
    <property type="project" value="TreeGrafter"/>
</dbReference>
<dbReference type="InterPro" id="IPR036388">
    <property type="entry name" value="WH-like_DNA-bd_sf"/>
</dbReference>
<dbReference type="AlphaFoldDB" id="A0A418WJN3"/>
<dbReference type="InterPro" id="IPR011006">
    <property type="entry name" value="CheY-like_superfamily"/>
</dbReference>
<evidence type="ECO:0000313" key="8">
    <source>
        <dbReference type="EMBL" id="RJF90256.1"/>
    </source>
</evidence>
<dbReference type="PANTHER" id="PTHR48111:SF40">
    <property type="entry name" value="PHOSPHATE REGULON TRANSCRIPTIONAL REGULATORY PROTEIN PHOB"/>
    <property type="match status" value="1"/>
</dbReference>
<dbReference type="SUPFAM" id="SSF52172">
    <property type="entry name" value="CheY-like"/>
    <property type="match status" value="1"/>
</dbReference>
<evidence type="ECO:0000256" key="4">
    <source>
        <dbReference type="PROSITE-ProRule" id="PRU00169"/>
    </source>
</evidence>
<evidence type="ECO:0000256" key="3">
    <source>
        <dbReference type="ARBA" id="ARBA00023125"/>
    </source>
</evidence>
<dbReference type="RefSeq" id="WP_119761310.1">
    <property type="nucleotide sequence ID" value="NZ_QYUM01000003.1"/>
</dbReference>
<dbReference type="Pfam" id="PF00486">
    <property type="entry name" value="Trans_reg_C"/>
    <property type="match status" value="1"/>
</dbReference>
<dbReference type="SUPFAM" id="SSF46894">
    <property type="entry name" value="C-terminal effector domain of the bipartite response regulators"/>
    <property type="match status" value="1"/>
</dbReference>
<organism evidence="8 9">
    <name type="scientific">Sphingomonas cavernae</name>
    <dbReference type="NCBI Taxonomy" id="2320861"/>
    <lineage>
        <taxon>Bacteria</taxon>
        <taxon>Pseudomonadati</taxon>
        <taxon>Pseudomonadota</taxon>
        <taxon>Alphaproteobacteria</taxon>
        <taxon>Sphingomonadales</taxon>
        <taxon>Sphingomonadaceae</taxon>
        <taxon>Sphingomonas</taxon>
    </lineage>
</organism>
<dbReference type="GO" id="GO:0032993">
    <property type="term" value="C:protein-DNA complex"/>
    <property type="evidence" value="ECO:0007669"/>
    <property type="project" value="TreeGrafter"/>
</dbReference>
<dbReference type="InterPro" id="IPR039420">
    <property type="entry name" value="WalR-like"/>
</dbReference>
<dbReference type="OrthoDB" id="9802426at2"/>
<evidence type="ECO:0000259" key="7">
    <source>
        <dbReference type="PROSITE" id="PS51755"/>
    </source>
</evidence>
<keyword evidence="1 4" id="KW-0597">Phosphoprotein</keyword>
<dbReference type="InterPro" id="IPR016032">
    <property type="entry name" value="Sig_transdc_resp-reg_C-effctor"/>
</dbReference>
<dbReference type="PROSITE" id="PS51755">
    <property type="entry name" value="OMPR_PHOB"/>
    <property type="match status" value="1"/>
</dbReference>
<dbReference type="CDD" id="cd00383">
    <property type="entry name" value="trans_reg_C"/>
    <property type="match status" value="1"/>
</dbReference>
<dbReference type="GO" id="GO:0000976">
    <property type="term" value="F:transcription cis-regulatory region binding"/>
    <property type="evidence" value="ECO:0007669"/>
    <property type="project" value="TreeGrafter"/>
</dbReference>
<evidence type="ECO:0000313" key="9">
    <source>
        <dbReference type="Proteomes" id="UP000286100"/>
    </source>
</evidence>
<name>A0A418WJN3_9SPHN</name>
<protein>
    <submittedName>
        <fullName evidence="8">DNA-binding response regulator</fullName>
    </submittedName>
</protein>
<keyword evidence="3 5" id="KW-0238">DNA-binding</keyword>
<reference evidence="8 9" key="1">
    <citation type="submission" date="2018-09" db="EMBL/GenBank/DDBJ databases">
        <authorList>
            <person name="Zhu H."/>
        </authorList>
    </citation>
    <scope>NUCLEOTIDE SEQUENCE [LARGE SCALE GENOMIC DNA]</scope>
    <source>
        <strain evidence="8 9">K2R01-6</strain>
    </source>
</reference>
<dbReference type="Pfam" id="PF00072">
    <property type="entry name" value="Response_reg"/>
    <property type="match status" value="1"/>
</dbReference>
<evidence type="ECO:0000259" key="6">
    <source>
        <dbReference type="PROSITE" id="PS50110"/>
    </source>
</evidence>
<dbReference type="EMBL" id="QYUM01000003">
    <property type="protein sequence ID" value="RJF90256.1"/>
    <property type="molecule type" value="Genomic_DNA"/>
</dbReference>